<sequence length="134" mass="15276">MPCSKGRTSRCLTVTALAGLSSACQTTCKMRIPPPDRIIRQGITPIYLVLITFRAILVVRPTSTNILHLLCKHLRRMCPSVPSWNNLSAAIVNYGRNSFMFRWQPNLPDVPHLRPHNSVFVRQWHSRCVKTLDL</sequence>
<evidence type="ECO:0000313" key="1">
    <source>
        <dbReference type="EMBL" id="JAP45763.1"/>
    </source>
</evidence>
<gene>
    <name evidence="1" type="ORF">TR116252</name>
</gene>
<reference evidence="1" key="1">
    <citation type="submission" date="2016-01" db="EMBL/GenBank/DDBJ databases">
        <title>Reference transcriptome for the parasite Schistocephalus solidus: insights into the molecular evolution of parasitism.</title>
        <authorList>
            <person name="Hebert F.O."/>
            <person name="Grambauer S."/>
            <person name="Barber I."/>
            <person name="Landry C.R."/>
            <person name="Aubin-Horth N."/>
        </authorList>
    </citation>
    <scope>NUCLEOTIDE SEQUENCE</scope>
</reference>
<proteinExistence type="predicted"/>
<dbReference type="PROSITE" id="PS51257">
    <property type="entry name" value="PROKAR_LIPOPROTEIN"/>
    <property type="match status" value="1"/>
</dbReference>
<dbReference type="EMBL" id="GEEE01017462">
    <property type="protein sequence ID" value="JAP45763.1"/>
    <property type="molecule type" value="Transcribed_RNA"/>
</dbReference>
<accession>A0A0X3P265</accession>
<protein>
    <submittedName>
        <fullName evidence="1">Uncharacterized protein</fullName>
    </submittedName>
</protein>
<name>A0A0X3P265_SCHSO</name>
<dbReference type="AlphaFoldDB" id="A0A0X3P265"/>
<dbReference type="EMBL" id="GEEE01020443">
    <property type="protein sequence ID" value="JAP42782.1"/>
    <property type="molecule type" value="Transcribed_RNA"/>
</dbReference>
<organism evidence="1">
    <name type="scientific">Schistocephalus solidus</name>
    <name type="common">Tapeworm</name>
    <dbReference type="NCBI Taxonomy" id="70667"/>
    <lineage>
        <taxon>Eukaryota</taxon>
        <taxon>Metazoa</taxon>
        <taxon>Spiralia</taxon>
        <taxon>Lophotrochozoa</taxon>
        <taxon>Platyhelminthes</taxon>
        <taxon>Cestoda</taxon>
        <taxon>Eucestoda</taxon>
        <taxon>Diphyllobothriidea</taxon>
        <taxon>Diphyllobothriidae</taxon>
        <taxon>Schistocephalus</taxon>
    </lineage>
</organism>